<evidence type="ECO:0000313" key="2">
    <source>
        <dbReference type="Proteomes" id="UP000789570"/>
    </source>
</evidence>
<dbReference type="OrthoDB" id="5596319at2759"/>
<keyword evidence="2" id="KW-1185">Reference proteome</keyword>
<gene>
    <name evidence="1" type="ORF">FCALED_LOCUS7934</name>
</gene>
<name>A0A9N9G874_9GLOM</name>
<evidence type="ECO:0000313" key="1">
    <source>
        <dbReference type="EMBL" id="CAG8587858.1"/>
    </source>
</evidence>
<sequence>MDSIFDIIIGLSLEIKEKSMLCAYFYKNSQEINDVICVLNKFPTPEGKIEFLRITFLSSVSIFSIPNKKKFSVNSTIMPWEYKNVYFVVPAETNEKFRINLRVNMCCYTVQCFWEIDENVTSNGTAGKKRIHLHLVSNYAFSYLSESVDKFWTIVARSIRRQLAKKYKMEFGDTKSFKSHNIVMETLDDIMEFLSNLHVIKTGPSNVIKSVIGIDTFSILDLNVSDRSLSPFNINYAFANPNFTNEQVKLIFKDFMNDRELNRIVDDIYTSMKGYVICADVFSDYMPCIVVKDKILDFHASIFLNRRAVEAIDGESSSWILYKINNLGTEISNYSTFSRIMDHNELELARFLASEGVLIYEEDLRNSKIFRISSPLIDLYSSGNLSFLIYTHYLH</sequence>
<accession>A0A9N9G874</accession>
<dbReference type="AlphaFoldDB" id="A0A9N9G874"/>
<organism evidence="1 2">
    <name type="scientific">Funneliformis caledonium</name>
    <dbReference type="NCBI Taxonomy" id="1117310"/>
    <lineage>
        <taxon>Eukaryota</taxon>
        <taxon>Fungi</taxon>
        <taxon>Fungi incertae sedis</taxon>
        <taxon>Mucoromycota</taxon>
        <taxon>Glomeromycotina</taxon>
        <taxon>Glomeromycetes</taxon>
        <taxon>Glomerales</taxon>
        <taxon>Glomeraceae</taxon>
        <taxon>Funneliformis</taxon>
    </lineage>
</organism>
<protein>
    <submittedName>
        <fullName evidence="1">3003_t:CDS:1</fullName>
    </submittedName>
</protein>
<reference evidence="1" key="1">
    <citation type="submission" date="2021-06" db="EMBL/GenBank/DDBJ databases">
        <authorList>
            <person name="Kallberg Y."/>
            <person name="Tangrot J."/>
            <person name="Rosling A."/>
        </authorList>
    </citation>
    <scope>NUCLEOTIDE SEQUENCE</scope>
    <source>
        <strain evidence="1">UK204</strain>
    </source>
</reference>
<proteinExistence type="predicted"/>
<comment type="caution">
    <text evidence="1">The sequence shown here is derived from an EMBL/GenBank/DDBJ whole genome shotgun (WGS) entry which is preliminary data.</text>
</comment>
<dbReference type="EMBL" id="CAJVPQ010002212">
    <property type="protein sequence ID" value="CAG8587858.1"/>
    <property type="molecule type" value="Genomic_DNA"/>
</dbReference>
<dbReference type="Proteomes" id="UP000789570">
    <property type="component" value="Unassembled WGS sequence"/>
</dbReference>